<evidence type="ECO:0008006" key="3">
    <source>
        <dbReference type="Google" id="ProtNLM"/>
    </source>
</evidence>
<organism evidence="1 2">
    <name type="scientific">Rothia endophytica</name>
    <dbReference type="NCBI Taxonomy" id="1324766"/>
    <lineage>
        <taxon>Bacteria</taxon>
        <taxon>Bacillati</taxon>
        <taxon>Actinomycetota</taxon>
        <taxon>Actinomycetes</taxon>
        <taxon>Micrococcales</taxon>
        <taxon>Micrococcaceae</taxon>
        <taxon>Rothia</taxon>
    </lineage>
</organism>
<comment type="caution">
    <text evidence="1">The sequence shown here is derived from an EMBL/GenBank/DDBJ whole genome shotgun (WGS) entry which is preliminary data.</text>
</comment>
<name>A0ABP9BQJ1_9MICC</name>
<keyword evidence="2" id="KW-1185">Reference proteome</keyword>
<sequence>MTNHQSITEHFKISAPVPFVDVNAHTDTRLFVDPRAIRIEKNPSPYNADANQCTRTFFDTVTNYIKSSSSADNYRALELLQHFREPKQTRLGLAKSGINGHGGSEEVGQWIWETLSTNANALLRIGTLKWIEDIPLFIDGVGNDITSDLTTRIIFKPLAEFTSAMVAKYPEFRAAPHKMIKSDHQIWNPQSCTWDEGTFELPSVNGVPLLLVPKNWVRPNLLMTATRYYETQMLTYVQRKDASVDTKGKLLLTSKDRIIESGKYPRGRKTITDVTTDAVINHGADPLADFRYFVDSRYEPRG</sequence>
<proteinExistence type="predicted"/>
<accession>A0ABP9BQJ1</accession>
<protein>
    <recommendedName>
        <fullName evidence="3">DUF4238 domain-containing protein</fullName>
    </recommendedName>
</protein>
<reference evidence="2" key="1">
    <citation type="journal article" date="2019" name="Int. J. Syst. Evol. Microbiol.">
        <title>The Global Catalogue of Microorganisms (GCM) 10K type strain sequencing project: providing services to taxonomists for standard genome sequencing and annotation.</title>
        <authorList>
            <consortium name="The Broad Institute Genomics Platform"/>
            <consortium name="The Broad Institute Genome Sequencing Center for Infectious Disease"/>
            <person name="Wu L."/>
            <person name="Ma J."/>
        </authorList>
    </citation>
    <scope>NUCLEOTIDE SEQUENCE [LARGE SCALE GENOMIC DNA]</scope>
    <source>
        <strain evidence="2">JCM 18541</strain>
    </source>
</reference>
<dbReference type="Proteomes" id="UP001500187">
    <property type="component" value="Unassembled WGS sequence"/>
</dbReference>
<evidence type="ECO:0000313" key="1">
    <source>
        <dbReference type="EMBL" id="GAA4798753.1"/>
    </source>
</evidence>
<evidence type="ECO:0000313" key="2">
    <source>
        <dbReference type="Proteomes" id="UP001500187"/>
    </source>
</evidence>
<dbReference type="RefSeq" id="WP_345446708.1">
    <property type="nucleotide sequence ID" value="NZ_BAABKP010000004.1"/>
</dbReference>
<dbReference type="EMBL" id="BAABKP010000004">
    <property type="protein sequence ID" value="GAA4798753.1"/>
    <property type="molecule type" value="Genomic_DNA"/>
</dbReference>
<gene>
    <name evidence="1" type="ORF">GCM10023352_18210</name>
</gene>